<keyword evidence="3" id="KW-1185">Reference proteome</keyword>
<dbReference type="PANTHER" id="PTHR32305">
    <property type="match status" value="1"/>
</dbReference>
<dbReference type="InterPro" id="IPR050708">
    <property type="entry name" value="T6SS_VgrG/RHS"/>
</dbReference>
<evidence type="ECO:0000313" key="3">
    <source>
        <dbReference type="Proteomes" id="UP000683401"/>
    </source>
</evidence>
<organism evidence="2 3">
    <name type="scientific">Pseudomonas lijiangensis</name>
    <dbReference type="NCBI Taxonomy" id="2995658"/>
    <lineage>
        <taxon>Bacteria</taxon>
        <taxon>Pseudomonadati</taxon>
        <taxon>Pseudomonadota</taxon>
        <taxon>Gammaproteobacteria</taxon>
        <taxon>Pseudomonadales</taxon>
        <taxon>Pseudomonadaceae</taxon>
        <taxon>Pseudomonas</taxon>
    </lineage>
</organism>
<gene>
    <name evidence="2" type="ORF">KQP88_19610</name>
</gene>
<sequence>MSNALHARTPIVTAIDGRGLTVRATEYRKLQDQDEPLALTSRMAYDVAGRLTALWDPRLWALAQKDAASPANRTYRYNLAGVPLQSESVDAGWELILSAEASNIVESWDTRGSTQQIKYDPYLRPVATVEIDAQQNARTIIRSVYADSSEESAEHNRCGQLARLDDTAGSLHFPDYGVLGQLLSQPRQFLKAPELPDWTDATDYLDLVEAEAFTTHWQYNAVAEQTLQTDARGNAQRTTYSVAGNLSGVYLQLNSQDETTLVDGMIYNAFGQVEEQTAGNGVVSQAVYEASTGLLQSLSAGRAGNEALQSLHYDYDPVGNILQIEDNAQPIRFFANQRIEPISRYRYDTLYHLIEATGREVKTGASHGPALPVLQNLPPDPNQVSNYTQSYDYDSAGNLLQMRHVGAQTFTRTMRVAPDSNRSLPEGEVEVDLANGFDANGNLLQLVRGQTLEWDLRNQLQQITTVTRATAANDNEQYVYEGQGQRCRKINSTQTSSRTLNSEVRYLPGLEIRTTADGEILHVITLQAGRSNVRVLHWQAGQPSGIANDQVRYSLDDHLGSSTLELDQQGGLISQEGYYPFGGTAWWAARSAVEAKYKTVRYSGKELDASGLYYYGFRYYAPWLQRWINPDPAGDIDGLNLYQMLGNNPVSRFDLDGRMDSSGAPDRTEAKRKLIHNTVVHLSALKLVKERVRAVRQQIENYLDHEERGISAVRRSASLMGQTTAKVAGSTGGGTAAGVLVGAIACAACGPVGWVAGGAALVGGFAAGKLSGFIAEKATDMLDLNTAINLKISVLDSEKLFEEAEKTAHSLLGTVMHIVRGYTDIRDKKARQNVLKLAAGTVLEQTPVVGTAIKHAPEFVELTYEIQHSENQIEPEKWEYLDTHLDALETALLERMNALKEEFERTGIESVKVSVIPLKSRASFESLNKMTTKVIGIIKETRDLSIEARKPGRQNSQFKMTRL</sequence>
<reference evidence="3" key="1">
    <citation type="submission" date="2021-06" db="EMBL/GenBank/DDBJ databases">
        <title>Identification of Pseudomonas cichorii causing bacterial leaf black spot of flue-cured tobacco, a new disease in China.</title>
        <authorList>
            <person name="Lu C.-H."/>
        </authorList>
    </citation>
    <scope>NUCLEOTIDE SEQUENCE [LARGE SCALE GENOMIC DNA]</scope>
    <source>
        <strain evidence="3">LJ2</strain>
    </source>
</reference>
<dbReference type="Proteomes" id="UP000683401">
    <property type="component" value="Chromosome"/>
</dbReference>
<name>A0ABX8HQ86_9PSED</name>
<evidence type="ECO:0000313" key="2">
    <source>
        <dbReference type="EMBL" id="QWU82220.1"/>
    </source>
</evidence>
<accession>A0ABX8HQ86</accession>
<dbReference type="InterPro" id="IPR022385">
    <property type="entry name" value="Rhs_assc_core"/>
</dbReference>
<evidence type="ECO:0000256" key="1">
    <source>
        <dbReference type="SAM" id="MobiDB-lite"/>
    </source>
</evidence>
<dbReference type="PANTHER" id="PTHR32305:SF15">
    <property type="entry name" value="PROTEIN RHSA-RELATED"/>
    <property type="match status" value="1"/>
</dbReference>
<feature type="region of interest" description="Disordered" evidence="1">
    <location>
        <begin position="364"/>
        <end position="383"/>
    </location>
</feature>
<protein>
    <recommendedName>
        <fullName evidence="4">Insecticidal toxin complex protein TccC</fullName>
    </recommendedName>
</protein>
<dbReference type="RefSeq" id="WP_216703958.1">
    <property type="nucleotide sequence ID" value="NZ_CP076668.1"/>
</dbReference>
<proteinExistence type="predicted"/>
<dbReference type="NCBIfam" id="TIGR03696">
    <property type="entry name" value="Rhs_assc_core"/>
    <property type="match status" value="1"/>
</dbReference>
<dbReference type="EMBL" id="CP076668">
    <property type="protein sequence ID" value="QWU82220.1"/>
    <property type="molecule type" value="Genomic_DNA"/>
</dbReference>
<evidence type="ECO:0008006" key="4">
    <source>
        <dbReference type="Google" id="ProtNLM"/>
    </source>
</evidence>